<name>A0AAD7EXL7_9AGAR</name>
<dbReference type="Proteomes" id="UP001218218">
    <property type="component" value="Unassembled WGS sequence"/>
</dbReference>
<proteinExistence type="predicted"/>
<dbReference type="AlphaFoldDB" id="A0AAD7EXL7"/>
<feature type="compositionally biased region" description="Basic and acidic residues" evidence="1">
    <location>
        <begin position="251"/>
        <end position="281"/>
    </location>
</feature>
<gene>
    <name evidence="2" type="ORF">DFH08DRAFT_855334</name>
</gene>
<feature type="region of interest" description="Disordered" evidence="1">
    <location>
        <begin position="251"/>
        <end position="288"/>
    </location>
</feature>
<protein>
    <submittedName>
        <fullName evidence="2">Uncharacterized protein</fullName>
    </submittedName>
</protein>
<comment type="caution">
    <text evidence="2">The sequence shown here is derived from an EMBL/GenBank/DDBJ whole genome shotgun (WGS) entry which is preliminary data.</text>
</comment>
<sequence length="307" mass="34132">MRMGIRCRRDTCLFVGDGNGYAPGAVDLEVVYAGGGRSSFALCCGVSTLIGSFFCRTLPAFTSAMAIARSTSATAVFGPPYPLPLQRLPSGGAETVGEVLVATPASDVATPTCRCKDAPRSISACAFRRDCGEMVEHPTVGVHVGYDDGQREHDEDPLLVTICAEEPRCHLRAPAPPPSRWRRRLRSHLASSRNRSRHPYLRRSSPTRRWRRLCHNGRCVGAPAPPSVVKLAFKEWQARRKLEHAKVVEVTAQREREKQREQEREQEREREKDAQGEDKQDTVSSVKPEDALLASFAVLRSMPSRRR</sequence>
<accession>A0AAD7EXL7</accession>
<evidence type="ECO:0000313" key="2">
    <source>
        <dbReference type="EMBL" id="KAJ7354586.1"/>
    </source>
</evidence>
<evidence type="ECO:0000256" key="1">
    <source>
        <dbReference type="SAM" id="MobiDB-lite"/>
    </source>
</evidence>
<keyword evidence="3" id="KW-1185">Reference proteome</keyword>
<evidence type="ECO:0000313" key="3">
    <source>
        <dbReference type="Proteomes" id="UP001218218"/>
    </source>
</evidence>
<dbReference type="EMBL" id="JARIHO010000010">
    <property type="protein sequence ID" value="KAJ7354586.1"/>
    <property type="molecule type" value="Genomic_DNA"/>
</dbReference>
<reference evidence="2" key="1">
    <citation type="submission" date="2023-03" db="EMBL/GenBank/DDBJ databases">
        <title>Massive genome expansion in bonnet fungi (Mycena s.s.) driven by repeated elements and novel gene families across ecological guilds.</title>
        <authorList>
            <consortium name="Lawrence Berkeley National Laboratory"/>
            <person name="Harder C.B."/>
            <person name="Miyauchi S."/>
            <person name="Viragh M."/>
            <person name="Kuo A."/>
            <person name="Thoen E."/>
            <person name="Andreopoulos B."/>
            <person name="Lu D."/>
            <person name="Skrede I."/>
            <person name="Drula E."/>
            <person name="Henrissat B."/>
            <person name="Morin E."/>
            <person name="Kohler A."/>
            <person name="Barry K."/>
            <person name="LaButti K."/>
            <person name="Morin E."/>
            <person name="Salamov A."/>
            <person name="Lipzen A."/>
            <person name="Mereny Z."/>
            <person name="Hegedus B."/>
            <person name="Baldrian P."/>
            <person name="Stursova M."/>
            <person name="Weitz H."/>
            <person name="Taylor A."/>
            <person name="Grigoriev I.V."/>
            <person name="Nagy L.G."/>
            <person name="Martin F."/>
            <person name="Kauserud H."/>
        </authorList>
    </citation>
    <scope>NUCLEOTIDE SEQUENCE</scope>
    <source>
        <strain evidence="2">CBHHK002</strain>
    </source>
</reference>
<organism evidence="2 3">
    <name type="scientific">Mycena albidolilacea</name>
    <dbReference type="NCBI Taxonomy" id="1033008"/>
    <lineage>
        <taxon>Eukaryota</taxon>
        <taxon>Fungi</taxon>
        <taxon>Dikarya</taxon>
        <taxon>Basidiomycota</taxon>
        <taxon>Agaricomycotina</taxon>
        <taxon>Agaricomycetes</taxon>
        <taxon>Agaricomycetidae</taxon>
        <taxon>Agaricales</taxon>
        <taxon>Marasmiineae</taxon>
        <taxon>Mycenaceae</taxon>
        <taxon>Mycena</taxon>
    </lineage>
</organism>